<evidence type="ECO:0000256" key="6">
    <source>
        <dbReference type="ARBA" id="ARBA00023052"/>
    </source>
</evidence>
<sequence length="344" mass="38984">MREHLLNRIEAEFKEFRVLDEEGNVINEELFPNLSDYELVELMKRMVYTRTLDKQSILLNRQGRLGFYAPTSGQEASMVGSQFALSKEDWLLPGYRDIPQLFFHGVPLQNLFLWSRGHYKAGQFPEGVNALLPQIIIGAQIIQTAGVALGLKKKHKHAVAIGYTGDGGSSQGDFYEGMNFAGAFNAPAIFFVQNNQFAISTPFSKQTAAKTIAQKSVAAGIKGIRVDGMDVLAVYKATSDARNEAINHEGPTLIEALTYRFGPHSTSGDNPDLYRQSEDVEEWKKKDPLIRYRIFLTKKGLWNEEFEESVISQAKEEIKQAIKEIDKLPRQTVEDLHRYMYEKR</sequence>
<dbReference type="EMBL" id="JAUSUD010000023">
    <property type="protein sequence ID" value="MDQ0232671.1"/>
    <property type="molecule type" value="Genomic_DNA"/>
</dbReference>
<gene>
    <name evidence="13" type="ORF">J2S19_003993</name>
</gene>
<evidence type="ECO:0000256" key="11">
    <source>
        <dbReference type="SAM" id="Coils"/>
    </source>
</evidence>
<dbReference type="PANTHER" id="PTHR43380:SF1">
    <property type="entry name" value="2-OXOISOVALERATE DEHYDROGENASE SUBUNIT ALPHA, MITOCHONDRIAL"/>
    <property type="match status" value="1"/>
</dbReference>
<keyword evidence="11" id="KW-0175">Coiled coil</keyword>
<evidence type="ECO:0000256" key="4">
    <source>
        <dbReference type="ARBA" id="ARBA00014159"/>
    </source>
</evidence>
<reference evidence="13 14" key="1">
    <citation type="submission" date="2023-07" db="EMBL/GenBank/DDBJ databases">
        <title>Genomic Encyclopedia of Type Strains, Phase IV (KMG-IV): sequencing the most valuable type-strain genomes for metagenomic binning, comparative biology and taxonomic classification.</title>
        <authorList>
            <person name="Goeker M."/>
        </authorList>
    </citation>
    <scope>NUCLEOTIDE SEQUENCE [LARGE SCALE GENOMIC DNA]</scope>
    <source>
        <strain evidence="13 14">DSM 29005</strain>
    </source>
</reference>
<dbReference type="PANTHER" id="PTHR43380">
    <property type="entry name" value="2-OXOISOVALERATE DEHYDROGENASE SUBUNIT ALPHA, MITOCHONDRIAL"/>
    <property type="match status" value="1"/>
</dbReference>
<name>A0ABT9ZLK7_9BACI</name>
<dbReference type="InterPro" id="IPR017596">
    <property type="entry name" value="PdhA/BkdA"/>
</dbReference>
<dbReference type="InterPro" id="IPR050771">
    <property type="entry name" value="Alpha-ketoacid_DH_E1_comp"/>
</dbReference>
<evidence type="ECO:0000256" key="3">
    <source>
        <dbReference type="ARBA" id="ARBA00012281"/>
    </source>
</evidence>
<dbReference type="EC" id="1.2.4.1" evidence="3 10"/>
<dbReference type="GO" id="GO:0004739">
    <property type="term" value="F:pyruvate dehydrogenase (acetyl-transferring) activity"/>
    <property type="evidence" value="ECO:0007669"/>
    <property type="project" value="UniProtKB-EC"/>
</dbReference>
<dbReference type="SUPFAM" id="SSF52518">
    <property type="entry name" value="Thiamin diphosphate-binding fold (THDP-binding)"/>
    <property type="match status" value="1"/>
</dbReference>
<evidence type="ECO:0000256" key="2">
    <source>
        <dbReference type="ARBA" id="ARBA00011870"/>
    </source>
</evidence>
<comment type="function">
    <text evidence="8 10">The pyruvate dehydrogenase complex catalyzes the overall conversion of pyruvate to acetyl-CoA and CO(2). It contains multiple copies of three enzymatic components: pyruvate dehydrogenase (E1), dihydrolipoamide acetyltransferase (E2) and lipoamide dehydrogenase (E3).</text>
</comment>
<protein>
    <recommendedName>
        <fullName evidence="4 10">Pyruvate dehydrogenase E1 component subunit alpha</fullName>
        <ecNumber evidence="3 10">1.2.4.1</ecNumber>
    </recommendedName>
</protein>
<dbReference type="InterPro" id="IPR001017">
    <property type="entry name" value="DH_E1"/>
</dbReference>
<keyword evidence="5 10" id="KW-0560">Oxidoreductase</keyword>
<evidence type="ECO:0000259" key="12">
    <source>
        <dbReference type="Pfam" id="PF00676"/>
    </source>
</evidence>
<keyword evidence="14" id="KW-1185">Reference proteome</keyword>
<dbReference type="CDD" id="cd02000">
    <property type="entry name" value="TPP_E1_PDC_ADC_BCADC"/>
    <property type="match status" value="1"/>
</dbReference>
<feature type="coiled-coil region" evidence="11">
    <location>
        <begin position="304"/>
        <end position="331"/>
    </location>
</feature>
<evidence type="ECO:0000256" key="8">
    <source>
        <dbReference type="ARBA" id="ARBA00025211"/>
    </source>
</evidence>
<evidence type="ECO:0000256" key="5">
    <source>
        <dbReference type="ARBA" id="ARBA00023002"/>
    </source>
</evidence>
<accession>A0ABT9ZLK7</accession>
<comment type="subunit">
    <text evidence="2 10">Heterodimer of an alpha and a beta chain.</text>
</comment>
<comment type="caution">
    <text evidence="13">The sequence shown here is derived from an EMBL/GenBank/DDBJ whole genome shotgun (WGS) entry which is preliminary data.</text>
</comment>
<evidence type="ECO:0000313" key="13">
    <source>
        <dbReference type="EMBL" id="MDQ0232671.1"/>
    </source>
</evidence>
<comment type="cofactor">
    <cofactor evidence="1 10">
        <name>thiamine diphosphate</name>
        <dbReference type="ChEBI" id="CHEBI:58937"/>
    </cofactor>
</comment>
<dbReference type="Gene3D" id="3.40.50.970">
    <property type="match status" value="1"/>
</dbReference>
<feature type="domain" description="Dehydrogenase E1 component" evidence="12">
    <location>
        <begin position="43"/>
        <end position="333"/>
    </location>
</feature>
<proteinExistence type="predicted"/>
<evidence type="ECO:0000313" key="14">
    <source>
        <dbReference type="Proteomes" id="UP001234495"/>
    </source>
</evidence>
<dbReference type="NCBIfam" id="TIGR03181">
    <property type="entry name" value="PDH_E1_alph_x"/>
    <property type="match status" value="1"/>
</dbReference>
<keyword evidence="7 10" id="KW-0670">Pyruvate</keyword>
<dbReference type="InterPro" id="IPR029061">
    <property type="entry name" value="THDP-binding"/>
</dbReference>
<evidence type="ECO:0000256" key="9">
    <source>
        <dbReference type="ARBA" id="ARBA00051231"/>
    </source>
</evidence>
<comment type="catalytic activity">
    <reaction evidence="9 10">
        <text>N(6)-[(R)-lipoyl]-L-lysyl-[protein] + pyruvate + H(+) = N(6)-[(R)-S(8)-acetyldihydrolipoyl]-L-lysyl-[protein] + CO2</text>
        <dbReference type="Rhea" id="RHEA:19189"/>
        <dbReference type="Rhea" id="RHEA-COMP:10474"/>
        <dbReference type="Rhea" id="RHEA-COMP:10478"/>
        <dbReference type="ChEBI" id="CHEBI:15361"/>
        <dbReference type="ChEBI" id="CHEBI:15378"/>
        <dbReference type="ChEBI" id="CHEBI:16526"/>
        <dbReference type="ChEBI" id="CHEBI:83099"/>
        <dbReference type="ChEBI" id="CHEBI:83111"/>
        <dbReference type="EC" id="1.2.4.1"/>
    </reaction>
</comment>
<dbReference type="Pfam" id="PF00676">
    <property type="entry name" value="E1_dh"/>
    <property type="match status" value="1"/>
</dbReference>
<organism evidence="13 14">
    <name type="scientific">Metabacillus malikii</name>
    <dbReference type="NCBI Taxonomy" id="1504265"/>
    <lineage>
        <taxon>Bacteria</taxon>
        <taxon>Bacillati</taxon>
        <taxon>Bacillota</taxon>
        <taxon>Bacilli</taxon>
        <taxon>Bacillales</taxon>
        <taxon>Bacillaceae</taxon>
        <taxon>Metabacillus</taxon>
    </lineage>
</organism>
<evidence type="ECO:0000256" key="1">
    <source>
        <dbReference type="ARBA" id="ARBA00001964"/>
    </source>
</evidence>
<evidence type="ECO:0000256" key="7">
    <source>
        <dbReference type="ARBA" id="ARBA00023317"/>
    </source>
</evidence>
<evidence type="ECO:0000256" key="10">
    <source>
        <dbReference type="RuleBase" id="RU366007"/>
    </source>
</evidence>
<dbReference type="Proteomes" id="UP001234495">
    <property type="component" value="Unassembled WGS sequence"/>
</dbReference>
<keyword evidence="6 10" id="KW-0786">Thiamine pyrophosphate</keyword>